<evidence type="ECO:0000259" key="6">
    <source>
        <dbReference type="Pfam" id="PF25917"/>
    </source>
</evidence>
<accession>A0A809RPQ5</accession>
<evidence type="ECO:0000313" key="8">
    <source>
        <dbReference type="EMBL" id="BBP00821.1"/>
    </source>
</evidence>
<dbReference type="Gene3D" id="1.10.287.470">
    <property type="entry name" value="Helix hairpin bin"/>
    <property type="match status" value="1"/>
</dbReference>
<evidence type="ECO:0000256" key="4">
    <source>
        <dbReference type="SAM" id="MobiDB-lite"/>
    </source>
</evidence>
<proteinExistence type="inferred from homology"/>
<evidence type="ECO:0000256" key="5">
    <source>
        <dbReference type="SAM" id="Phobius"/>
    </source>
</evidence>
<dbReference type="Proteomes" id="UP000463939">
    <property type="component" value="Chromosome"/>
</dbReference>
<dbReference type="PANTHER" id="PTHR32347">
    <property type="entry name" value="EFFLUX SYSTEM COMPONENT YKNX-RELATED"/>
    <property type="match status" value="1"/>
</dbReference>
<gene>
    <name evidence="8" type="ORF">SFSGTM_15290</name>
</gene>
<dbReference type="Gene3D" id="2.40.50.100">
    <property type="match status" value="1"/>
</dbReference>
<comment type="subcellular location">
    <subcellularLocation>
        <location evidence="1">Cell envelope</location>
    </subcellularLocation>
</comment>
<keyword evidence="5" id="KW-0812">Transmembrane</keyword>
<comment type="similarity">
    <text evidence="2">Belongs to the membrane fusion protein (MFP) (TC 8.A.1) family.</text>
</comment>
<protein>
    <submittedName>
        <fullName evidence="8">Hemolysin secretion protein D</fullName>
    </submittedName>
</protein>
<evidence type="ECO:0000256" key="3">
    <source>
        <dbReference type="ARBA" id="ARBA00023054"/>
    </source>
</evidence>
<organism evidence="8 9">
    <name type="scientific">Sulfuriferula nivalis</name>
    <dbReference type="NCBI Taxonomy" id="2675298"/>
    <lineage>
        <taxon>Bacteria</taxon>
        <taxon>Pseudomonadati</taxon>
        <taxon>Pseudomonadota</taxon>
        <taxon>Betaproteobacteria</taxon>
        <taxon>Nitrosomonadales</taxon>
        <taxon>Sulfuricellaceae</taxon>
        <taxon>Sulfuriferula</taxon>
    </lineage>
</organism>
<dbReference type="GO" id="GO:0016020">
    <property type="term" value="C:membrane"/>
    <property type="evidence" value="ECO:0007669"/>
    <property type="project" value="InterPro"/>
</dbReference>
<dbReference type="Gene3D" id="2.40.420.20">
    <property type="match status" value="1"/>
</dbReference>
<dbReference type="SUPFAM" id="SSF111369">
    <property type="entry name" value="HlyD-like secretion proteins"/>
    <property type="match status" value="1"/>
</dbReference>
<dbReference type="Pfam" id="PF25917">
    <property type="entry name" value="BSH_RND"/>
    <property type="match status" value="1"/>
</dbReference>
<keyword evidence="5" id="KW-0472">Membrane</keyword>
<dbReference type="RefSeq" id="WP_162084683.1">
    <property type="nucleotide sequence ID" value="NZ_AP021881.1"/>
</dbReference>
<dbReference type="EMBL" id="AP021881">
    <property type="protein sequence ID" value="BBP00821.1"/>
    <property type="molecule type" value="Genomic_DNA"/>
</dbReference>
<dbReference type="PANTHER" id="PTHR32347:SF14">
    <property type="entry name" value="EFFLUX SYSTEM COMPONENT YKNX-RELATED"/>
    <property type="match status" value="1"/>
</dbReference>
<feature type="transmembrane region" description="Helical" evidence="5">
    <location>
        <begin position="55"/>
        <end position="74"/>
    </location>
</feature>
<feature type="region of interest" description="Disordered" evidence="4">
    <location>
        <begin position="1"/>
        <end position="28"/>
    </location>
</feature>
<dbReference type="KEGG" id="sniv:SFSGTM_15290"/>
<dbReference type="InterPro" id="IPR006143">
    <property type="entry name" value="RND_pump_MFP"/>
</dbReference>
<keyword evidence="5" id="KW-1133">Transmembrane helix</keyword>
<dbReference type="Gene3D" id="2.40.30.170">
    <property type="match status" value="1"/>
</dbReference>
<reference evidence="9" key="1">
    <citation type="submission" date="2019-11" db="EMBL/GenBank/DDBJ databases">
        <title>Isolation and characterization of a novel species in the genus Sulfuriferula.</title>
        <authorList>
            <person name="Mochizuki J."/>
            <person name="Kojima H."/>
            <person name="Fukui M."/>
        </authorList>
    </citation>
    <scope>NUCLEOTIDE SEQUENCE [LARGE SCALE GENOMIC DNA]</scope>
    <source>
        <strain evidence="9">SGTM</strain>
    </source>
</reference>
<evidence type="ECO:0000256" key="2">
    <source>
        <dbReference type="ARBA" id="ARBA00009477"/>
    </source>
</evidence>
<sequence length="461" mass="48065">MTDLTPSPDAASPAPTANSADAKTKAEVANDQAPATNLAAMLDEPTAKSWYRRPMIWAGVALILLVAIGLWYWYMSRIANAAPVYITQAVTRGNLTLTVTANGTIQPTRTISIGSELSGTVLKVNADVNDQIKRGQVLVELDPAKLRDQVTGSQAALDAAQSKTNETAATITEAQASLARLEAVEKLSGGKVPAKTELDVARATLTRAKAADASARAAVKTAQATLSTNQINLSKASIRAPADGVVLTRAVDPGNAVAASLQAVTLFTVAEDLTRLRLWVYVDEADVGVVKLGQEATFTVSAYPSRSFPAHITRVGFGSTITDNVVTYLTYLDVNNTDLSLRPGMTATATIVAKQRKDVLLVPNAALRYTPTTAAADAKKGLASGINFGRPKTESSRKGAADSASTANARQVWVLPVGASGTPVATAVMPGISDGHMTEIIGGDLKVGMQVVTAQKTAASK</sequence>
<keyword evidence="9" id="KW-1185">Reference proteome</keyword>
<dbReference type="NCBIfam" id="TIGR01730">
    <property type="entry name" value="RND_mfp"/>
    <property type="match status" value="1"/>
</dbReference>
<dbReference type="InterPro" id="IPR050465">
    <property type="entry name" value="UPF0194_transport"/>
</dbReference>
<evidence type="ECO:0000259" key="7">
    <source>
        <dbReference type="Pfam" id="PF25954"/>
    </source>
</evidence>
<feature type="compositionally biased region" description="Low complexity" evidence="4">
    <location>
        <begin position="1"/>
        <end position="21"/>
    </location>
</feature>
<dbReference type="GO" id="GO:0030313">
    <property type="term" value="C:cell envelope"/>
    <property type="evidence" value="ECO:0007669"/>
    <property type="project" value="UniProtKB-SubCell"/>
</dbReference>
<evidence type="ECO:0000256" key="1">
    <source>
        <dbReference type="ARBA" id="ARBA00004196"/>
    </source>
</evidence>
<dbReference type="InterPro" id="IPR058792">
    <property type="entry name" value="Beta-barrel_RND_2"/>
</dbReference>
<evidence type="ECO:0000313" key="9">
    <source>
        <dbReference type="Proteomes" id="UP000463939"/>
    </source>
</evidence>
<dbReference type="InterPro" id="IPR058625">
    <property type="entry name" value="MdtA-like_BSH"/>
</dbReference>
<name>A0A809RPQ5_9PROT</name>
<feature type="domain" description="Multidrug resistance protein MdtA-like barrel-sandwich hybrid" evidence="6">
    <location>
        <begin position="109"/>
        <end position="263"/>
    </location>
</feature>
<dbReference type="AlphaFoldDB" id="A0A809RPQ5"/>
<dbReference type="GO" id="GO:0022857">
    <property type="term" value="F:transmembrane transporter activity"/>
    <property type="evidence" value="ECO:0007669"/>
    <property type="project" value="InterPro"/>
</dbReference>
<dbReference type="Pfam" id="PF25954">
    <property type="entry name" value="Beta-barrel_RND_2"/>
    <property type="match status" value="1"/>
</dbReference>
<feature type="domain" description="CusB-like beta-barrel" evidence="7">
    <location>
        <begin position="280"/>
        <end position="354"/>
    </location>
</feature>
<keyword evidence="3" id="KW-0175">Coiled coil</keyword>